<protein>
    <submittedName>
        <fullName evidence="2">Uncharacterized protein</fullName>
    </submittedName>
</protein>
<dbReference type="Proteomes" id="UP001597326">
    <property type="component" value="Unassembled WGS sequence"/>
</dbReference>
<gene>
    <name evidence="2" type="ORF">ACFSCS_06285</name>
</gene>
<feature type="transmembrane region" description="Helical" evidence="1">
    <location>
        <begin position="15"/>
        <end position="34"/>
    </location>
</feature>
<organism evidence="2 3">
    <name type="scientific">Luteococcus peritonei</name>
    <dbReference type="NCBI Taxonomy" id="88874"/>
    <lineage>
        <taxon>Bacteria</taxon>
        <taxon>Bacillati</taxon>
        <taxon>Actinomycetota</taxon>
        <taxon>Actinomycetes</taxon>
        <taxon>Propionibacteriales</taxon>
        <taxon>Propionibacteriaceae</taxon>
        <taxon>Luteococcus</taxon>
    </lineage>
</organism>
<keyword evidence="1" id="KW-0472">Membrane</keyword>
<evidence type="ECO:0000313" key="2">
    <source>
        <dbReference type="EMBL" id="MFD1889799.1"/>
    </source>
</evidence>
<comment type="caution">
    <text evidence="2">The sequence shown here is derived from an EMBL/GenBank/DDBJ whole genome shotgun (WGS) entry which is preliminary data.</text>
</comment>
<keyword evidence="1" id="KW-1133">Transmembrane helix</keyword>
<evidence type="ECO:0000313" key="3">
    <source>
        <dbReference type="Proteomes" id="UP001597326"/>
    </source>
</evidence>
<proteinExistence type="predicted"/>
<sequence length="74" mass="8108">MTEERTMDVQKTQQTATTLVACGSACLIAALAMLQRQPVLGYVFIGLCVLLNLSGTYLFGKVLREQRDQTGRGE</sequence>
<dbReference type="PROSITE" id="PS51257">
    <property type="entry name" value="PROKAR_LIPOPROTEIN"/>
    <property type="match status" value="1"/>
</dbReference>
<feature type="transmembrane region" description="Helical" evidence="1">
    <location>
        <begin position="40"/>
        <end position="59"/>
    </location>
</feature>
<dbReference type="RefSeq" id="WP_343873424.1">
    <property type="nucleotide sequence ID" value="NZ_BAAAIX010000016.1"/>
</dbReference>
<accession>A0ABW4RVH4</accession>
<name>A0ABW4RVH4_9ACTN</name>
<dbReference type="EMBL" id="JBHUFZ010000015">
    <property type="protein sequence ID" value="MFD1889799.1"/>
    <property type="molecule type" value="Genomic_DNA"/>
</dbReference>
<evidence type="ECO:0000256" key="1">
    <source>
        <dbReference type="SAM" id="Phobius"/>
    </source>
</evidence>
<reference evidence="3" key="1">
    <citation type="journal article" date="2019" name="Int. J. Syst. Evol. Microbiol.">
        <title>The Global Catalogue of Microorganisms (GCM) 10K type strain sequencing project: providing services to taxonomists for standard genome sequencing and annotation.</title>
        <authorList>
            <consortium name="The Broad Institute Genomics Platform"/>
            <consortium name="The Broad Institute Genome Sequencing Center for Infectious Disease"/>
            <person name="Wu L."/>
            <person name="Ma J."/>
        </authorList>
    </citation>
    <scope>NUCLEOTIDE SEQUENCE [LARGE SCALE GENOMIC DNA]</scope>
    <source>
        <strain evidence="3">CAIM 431</strain>
    </source>
</reference>
<keyword evidence="1" id="KW-0812">Transmembrane</keyword>
<keyword evidence="3" id="KW-1185">Reference proteome</keyword>